<comment type="caution">
    <text evidence="1">The sequence shown here is derived from an EMBL/GenBank/DDBJ whole genome shotgun (WGS) entry which is preliminary data.</text>
</comment>
<dbReference type="EMBL" id="BBMS01000022">
    <property type="protein sequence ID" value="GAL26793.1"/>
    <property type="molecule type" value="Genomic_DNA"/>
</dbReference>
<keyword evidence="2" id="KW-1185">Reference proteome</keyword>
<protein>
    <submittedName>
        <fullName evidence="1">Uncharacterized protein</fullName>
    </submittedName>
</protein>
<proteinExistence type="predicted"/>
<accession>A0ABQ0JDE1</accession>
<gene>
    <name evidence="1" type="ORF">JCM19239_9</name>
</gene>
<name>A0ABQ0JDE1_9VIBR</name>
<sequence length="39" mass="4316">MCSAATIYTLTKIGMSNDRTLESVLVNEEKEICLILGVR</sequence>
<evidence type="ECO:0000313" key="2">
    <source>
        <dbReference type="Proteomes" id="UP000029223"/>
    </source>
</evidence>
<reference evidence="2" key="2">
    <citation type="submission" date="2014-09" db="EMBL/GenBank/DDBJ databases">
        <authorList>
            <consortium name="NBRP consortium"/>
            <person name="Sawabe T."/>
            <person name="Meirelles P."/>
            <person name="Nakanishi M."/>
            <person name="Sayaka M."/>
            <person name="Hattori M."/>
            <person name="Ohkuma M."/>
        </authorList>
    </citation>
    <scope>NUCLEOTIDE SEQUENCE [LARGE SCALE GENOMIC DNA]</scope>
    <source>
        <strain evidence="2">JCM 19239</strain>
    </source>
</reference>
<evidence type="ECO:0000313" key="1">
    <source>
        <dbReference type="EMBL" id="GAL26793.1"/>
    </source>
</evidence>
<reference evidence="2" key="1">
    <citation type="submission" date="2014-09" db="EMBL/GenBank/DDBJ databases">
        <title>Vibrio variabilis JCM 19239. (C206) whole genome shotgun sequence.</title>
        <authorList>
            <person name="Sawabe T."/>
            <person name="Meirelles P."/>
            <person name="Nakanishi M."/>
            <person name="Sayaka M."/>
            <person name="Hattori M."/>
            <person name="Ohkuma M."/>
        </authorList>
    </citation>
    <scope>NUCLEOTIDE SEQUENCE [LARGE SCALE GENOMIC DNA]</scope>
    <source>
        <strain evidence="2">JCM 19239</strain>
    </source>
</reference>
<dbReference type="Proteomes" id="UP000029223">
    <property type="component" value="Unassembled WGS sequence"/>
</dbReference>
<organism evidence="1 2">
    <name type="scientific">Vibrio variabilis</name>
    <dbReference type="NCBI Taxonomy" id="990271"/>
    <lineage>
        <taxon>Bacteria</taxon>
        <taxon>Pseudomonadati</taxon>
        <taxon>Pseudomonadota</taxon>
        <taxon>Gammaproteobacteria</taxon>
        <taxon>Vibrionales</taxon>
        <taxon>Vibrionaceae</taxon>
        <taxon>Vibrio</taxon>
    </lineage>
</organism>